<feature type="compositionally biased region" description="Pro residues" evidence="1">
    <location>
        <begin position="30"/>
        <end position="39"/>
    </location>
</feature>
<name>A0A1R3JBP1_COCAP</name>
<accession>A0A1R3JBP1</accession>
<gene>
    <name evidence="2" type="ORF">CCACVL1_06897</name>
</gene>
<keyword evidence="3" id="KW-1185">Reference proteome</keyword>
<comment type="caution">
    <text evidence="2">The sequence shown here is derived from an EMBL/GenBank/DDBJ whole genome shotgun (WGS) entry which is preliminary data.</text>
</comment>
<protein>
    <submittedName>
        <fullName evidence="2">Uncharacterized protein</fullName>
    </submittedName>
</protein>
<reference evidence="2 3" key="1">
    <citation type="submission" date="2013-09" db="EMBL/GenBank/DDBJ databases">
        <title>Corchorus capsularis genome sequencing.</title>
        <authorList>
            <person name="Alam M."/>
            <person name="Haque M.S."/>
            <person name="Islam M.S."/>
            <person name="Emdad E.M."/>
            <person name="Islam M.M."/>
            <person name="Ahmed B."/>
            <person name="Halim A."/>
            <person name="Hossen Q.M.M."/>
            <person name="Hossain M.Z."/>
            <person name="Ahmed R."/>
            <person name="Khan M.M."/>
            <person name="Islam R."/>
            <person name="Rashid M.M."/>
            <person name="Khan S.A."/>
            <person name="Rahman M.S."/>
            <person name="Alam M."/>
        </authorList>
    </citation>
    <scope>NUCLEOTIDE SEQUENCE [LARGE SCALE GENOMIC DNA]</scope>
    <source>
        <strain evidence="3">cv. CVL-1</strain>
        <tissue evidence="2">Whole seedling</tissue>
    </source>
</reference>
<organism evidence="2 3">
    <name type="scientific">Corchorus capsularis</name>
    <name type="common">Jute</name>
    <dbReference type="NCBI Taxonomy" id="210143"/>
    <lineage>
        <taxon>Eukaryota</taxon>
        <taxon>Viridiplantae</taxon>
        <taxon>Streptophyta</taxon>
        <taxon>Embryophyta</taxon>
        <taxon>Tracheophyta</taxon>
        <taxon>Spermatophyta</taxon>
        <taxon>Magnoliopsida</taxon>
        <taxon>eudicotyledons</taxon>
        <taxon>Gunneridae</taxon>
        <taxon>Pentapetalae</taxon>
        <taxon>rosids</taxon>
        <taxon>malvids</taxon>
        <taxon>Malvales</taxon>
        <taxon>Malvaceae</taxon>
        <taxon>Grewioideae</taxon>
        <taxon>Apeibeae</taxon>
        <taxon>Corchorus</taxon>
    </lineage>
</organism>
<sequence length="39" mass="4190">MGWLGLGMSTGRGMCGGYTPHPRPRLRNPFPVPVPIPGE</sequence>
<dbReference type="AlphaFoldDB" id="A0A1R3JBP1"/>
<dbReference type="EMBL" id="AWWV01008226">
    <property type="protein sequence ID" value="OMO92245.1"/>
    <property type="molecule type" value="Genomic_DNA"/>
</dbReference>
<evidence type="ECO:0000256" key="1">
    <source>
        <dbReference type="SAM" id="MobiDB-lite"/>
    </source>
</evidence>
<dbReference type="Gramene" id="OMO92245">
    <property type="protein sequence ID" value="OMO92245"/>
    <property type="gene ID" value="CCACVL1_06897"/>
</dbReference>
<dbReference type="Proteomes" id="UP000188268">
    <property type="component" value="Unassembled WGS sequence"/>
</dbReference>
<evidence type="ECO:0000313" key="3">
    <source>
        <dbReference type="Proteomes" id="UP000188268"/>
    </source>
</evidence>
<proteinExistence type="predicted"/>
<feature type="region of interest" description="Disordered" evidence="1">
    <location>
        <begin position="16"/>
        <end position="39"/>
    </location>
</feature>
<evidence type="ECO:0000313" key="2">
    <source>
        <dbReference type="EMBL" id="OMO92245.1"/>
    </source>
</evidence>